<reference evidence="13 14" key="1">
    <citation type="submission" date="2013-12" db="EMBL/GenBank/DDBJ databases">
        <authorList>
            <person name="Stott M."/>
        </authorList>
    </citation>
    <scope>NUCLEOTIDE SEQUENCE [LARGE SCALE GENOMIC DNA]</scope>
    <source>
        <strain evidence="13 14">K22</strain>
    </source>
</reference>
<evidence type="ECO:0000256" key="12">
    <source>
        <dbReference type="SAM" id="SignalP"/>
    </source>
</evidence>
<keyword evidence="6 11" id="KW-0865">Zymogen</keyword>
<evidence type="ECO:0000256" key="6">
    <source>
        <dbReference type="ARBA" id="ARBA00023145"/>
    </source>
</evidence>
<keyword evidence="4 11" id="KW-0808">Transferase</keyword>
<dbReference type="InterPro" id="IPR029055">
    <property type="entry name" value="Ntn_hydrolases_N"/>
</dbReference>
<feature type="signal peptide" evidence="12">
    <location>
        <begin position="1"/>
        <end position="24"/>
    </location>
</feature>
<dbReference type="SUPFAM" id="SSF56235">
    <property type="entry name" value="N-terminal nucleophile aminohydrolases (Ntn hydrolases)"/>
    <property type="match status" value="1"/>
</dbReference>
<feature type="binding site" evidence="10">
    <location>
        <begin position="401"/>
        <end position="403"/>
    </location>
    <ligand>
        <name>L-glutamate</name>
        <dbReference type="ChEBI" id="CHEBI:29985"/>
    </ligand>
</feature>
<dbReference type="AlphaFoldDB" id="A0A0B6WUQ2"/>
<dbReference type="InterPro" id="IPR043137">
    <property type="entry name" value="GGT_ssub_C"/>
</dbReference>
<comment type="catalytic activity">
    <reaction evidence="8 11">
        <text>an N-terminal (5-L-glutamyl)-[peptide] + an alpha-amino acid = 5-L-glutamyl amino acid + an N-terminal L-alpha-aminoacyl-[peptide]</text>
        <dbReference type="Rhea" id="RHEA:23904"/>
        <dbReference type="Rhea" id="RHEA-COMP:9780"/>
        <dbReference type="Rhea" id="RHEA-COMP:9795"/>
        <dbReference type="ChEBI" id="CHEBI:77644"/>
        <dbReference type="ChEBI" id="CHEBI:78597"/>
        <dbReference type="ChEBI" id="CHEBI:78599"/>
        <dbReference type="ChEBI" id="CHEBI:78608"/>
        <dbReference type="EC" id="2.3.2.2"/>
    </reaction>
</comment>
<evidence type="ECO:0000256" key="9">
    <source>
        <dbReference type="PIRSR" id="PIRSR600101-1"/>
    </source>
</evidence>
<feature type="binding site" evidence="10">
    <location>
        <position position="477"/>
    </location>
    <ligand>
        <name>L-glutamate</name>
        <dbReference type="ChEBI" id="CHEBI:29985"/>
    </ligand>
</feature>
<reference evidence="13 14" key="2">
    <citation type="submission" date="2015-01" db="EMBL/GenBank/DDBJ databases">
        <title>Complete genome sequence of Pyrinomonas methylaliphatogenes type strain K22T.</title>
        <authorList>
            <person name="Lee K.C.Y."/>
            <person name="Power J.F."/>
            <person name="Dunfield P.F."/>
            <person name="Morgan X.C."/>
            <person name="Huttenhower C."/>
            <person name="Stott M.B."/>
        </authorList>
    </citation>
    <scope>NUCLEOTIDE SEQUENCE [LARGE SCALE GENOMIC DNA]</scope>
    <source>
        <strain evidence="13 14">K22</strain>
    </source>
</reference>
<dbReference type="InterPro" id="IPR000101">
    <property type="entry name" value="GGT_peptidase"/>
</dbReference>
<dbReference type="NCBIfam" id="TIGR00066">
    <property type="entry name" value="g_glut_trans"/>
    <property type="match status" value="1"/>
</dbReference>
<keyword evidence="12" id="KW-0732">Signal</keyword>
<evidence type="ECO:0000313" key="14">
    <source>
        <dbReference type="Proteomes" id="UP000031518"/>
    </source>
</evidence>
<dbReference type="UniPathway" id="UPA00204"/>
<dbReference type="PANTHER" id="PTHR43199">
    <property type="entry name" value="GLUTATHIONE HYDROLASE"/>
    <property type="match status" value="1"/>
</dbReference>
<evidence type="ECO:0000256" key="8">
    <source>
        <dbReference type="ARBA" id="ARBA00047417"/>
    </source>
</evidence>
<comment type="pathway">
    <text evidence="11">Sulfur metabolism; glutathione metabolism.</text>
</comment>
<evidence type="ECO:0000256" key="11">
    <source>
        <dbReference type="RuleBase" id="RU368036"/>
    </source>
</evidence>
<dbReference type="Pfam" id="PF01019">
    <property type="entry name" value="G_glu_transpept"/>
    <property type="match status" value="1"/>
</dbReference>
<dbReference type="Proteomes" id="UP000031518">
    <property type="component" value="Unassembled WGS sequence"/>
</dbReference>
<evidence type="ECO:0000256" key="7">
    <source>
        <dbReference type="ARBA" id="ARBA00023315"/>
    </source>
</evidence>
<dbReference type="PANTHER" id="PTHR43199:SF1">
    <property type="entry name" value="GLUTATHIONE HYDROLASE PROENZYME"/>
    <property type="match status" value="1"/>
</dbReference>
<comment type="catalytic activity">
    <reaction evidence="2 11">
        <text>glutathione + H2O = L-cysteinylglycine + L-glutamate</text>
        <dbReference type="Rhea" id="RHEA:28807"/>
        <dbReference type="ChEBI" id="CHEBI:15377"/>
        <dbReference type="ChEBI" id="CHEBI:29985"/>
        <dbReference type="ChEBI" id="CHEBI:57925"/>
        <dbReference type="ChEBI" id="CHEBI:61694"/>
        <dbReference type="EC" id="3.4.19.13"/>
    </reaction>
</comment>
<evidence type="ECO:0000256" key="4">
    <source>
        <dbReference type="ARBA" id="ARBA00022679"/>
    </source>
</evidence>
<dbReference type="GO" id="GO:0036374">
    <property type="term" value="F:glutathione hydrolase activity"/>
    <property type="evidence" value="ECO:0007669"/>
    <property type="project" value="UniProtKB-UniRule"/>
</dbReference>
<feature type="active site" description="Nucleophile" evidence="9">
    <location>
        <position position="383"/>
    </location>
</feature>
<dbReference type="RefSeq" id="WP_041975039.1">
    <property type="nucleotide sequence ID" value="NZ_CBXV010000004.1"/>
</dbReference>
<sequence length="576" mass="62090" precursor="true">MIRNWRKTLAILLMLLLASGGVTAVGAASRPPVRARNGMVASTSRIASEVGVDILKRGGNAVDAAIAVGFALAVTWPAAGNLGGGGFMLIRLKDGRTTAIDYREMAPLAASRDMYLDRNGNLIQGEGSSLVGYRASGVPGTVAGMALALQKYGSGRFTWAQLLEPARRLAAEGFTVDYRLARSLRASADLLGRYEDSRRIFLRDGKFYEEGEIIRQPDLAATLARLQKGGPREFYEGETARLIAEDMKRHNGTITLEDLRGYVAKERAPVSSTYRGYKIISMPPPSSGGVVLIEMLNILEGFDLGRMGWASAEKYHVMAEAMRRAFADRAEYMGDADFVNVPVAGLIDKSYAAKLRATINLERASTSAEVKAGKPAGAEAEETTHFTVVDREGNVVANTYTLNGSYGSGVVAKGTGVLLNNEMDDFAAKPGVPNMFGLIQGERNAIAPKKRPLSAMTPTIVLHPDGSFYFTVGSPGGPTIINTVLQVIVNIIDHGMNIQQAIDAPRIHHQWLPDELVYEPYGLAEDTKRALEARGHKLTARPRYMGDAEGIMREEKTGVLLGATDPRLSDGPAVGY</sequence>
<organism evidence="13 14">
    <name type="scientific">Pyrinomonas methylaliphatogenes</name>
    <dbReference type="NCBI Taxonomy" id="454194"/>
    <lineage>
        <taxon>Bacteria</taxon>
        <taxon>Pseudomonadati</taxon>
        <taxon>Acidobacteriota</taxon>
        <taxon>Blastocatellia</taxon>
        <taxon>Blastocatellales</taxon>
        <taxon>Pyrinomonadaceae</taxon>
        <taxon>Pyrinomonas</taxon>
    </lineage>
</organism>
<gene>
    <name evidence="13" type="ORF">PYK22_00969</name>
</gene>
<keyword evidence="5 11" id="KW-0378">Hydrolase</keyword>
<comment type="catalytic activity">
    <reaction evidence="1 11">
        <text>an S-substituted glutathione + H2O = an S-substituted L-cysteinylglycine + L-glutamate</text>
        <dbReference type="Rhea" id="RHEA:59468"/>
        <dbReference type="ChEBI" id="CHEBI:15377"/>
        <dbReference type="ChEBI" id="CHEBI:29985"/>
        <dbReference type="ChEBI" id="CHEBI:90779"/>
        <dbReference type="ChEBI" id="CHEBI:143103"/>
        <dbReference type="EC" id="3.4.19.13"/>
    </reaction>
</comment>
<dbReference type="Gene3D" id="1.10.246.130">
    <property type="match status" value="1"/>
</dbReference>
<dbReference type="PROSITE" id="PS00462">
    <property type="entry name" value="G_GLU_TRANSPEPTIDASE"/>
    <property type="match status" value="1"/>
</dbReference>
<proteinExistence type="inferred from homology"/>
<protein>
    <recommendedName>
        <fullName evidence="11">Glutathione hydrolase proenzyme</fullName>
        <ecNumber evidence="11">2.3.2.2</ecNumber>
        <ecNumber evidence="11">3.4.19.13</ecNumber>
    </recommendedName>
    <component>
        <recommendedName>
            <fullName evidence="11">Glutathione hydrolase large chain</fullName>
        </recommendedName>
    </component>
    <component>
        <recommendedName>
            <fullName evidence="11">Glutathione hydrolase small chain</fullName>
        </recommendedName>
    </component>
</protein>
<dbReference type="GO" id="GO:0006751">
    <property type="term" value="P:glutathione catabolic process"/>
    <property type="evidence" value="ECO:0007669"/>
    <property type="project" value="UniProtKB-UniRule"/>
</dbReference>
<dbReference type="Gene3D" id="3.60.20.40">
    <property type="match status" value="1"/>
</dbReference>
<comment type="similarity">
    <text evidence="3 11">Belongs to the gamma-glutamyltransferase family.</text>
</comment>
<keyword evidence="7 11" id="KW-0012">Acyltransferase</keyword>
<dbReference type="EMBL" id="CBXV010000004">
    <property type="protein sequence ID" value="CDM64973.1"/>
    <property type="molecule type" value="Genomic_DNA"/>
</dbReference>
<evidence type="ECO:0000256" key="2">
    <source>
        <dbReference type="ARBA" id="ARBA00001089"/>
    </source>
</evidence>
<evidence type="ECO:0000256" key="10">
    <source>
        <dbReference type="PIRSR" id="PIRSR600101-2"/>
    </source>
</evidence>
<name>A0A0B6WUQ2_9BACT</name>
<feature type="binding site" evidence="10">
    <location>
        <position position="103"/>
    </location>
    <ligand>
        <name>L-glutamate</name>
        <dbReference type="ChEBI" id="CHEBI:29985"/>
    </ligand>
</feature>
<dbReference type="InterPro" id="IPR051792">
    <property type="entry name" value="GGT_bact"/>
</dbReference>
<dbReference type="InterPro" id="IPR055262">
    <property type="entry name" value="GGT_CS"/>
</dbReference>
<dbReference type="EC" id="2.3.2.2" evidence="11"/>
<comment type="PTM">
    <text evidence="11">Cleaved by autocatalysis into a large and a small subunit.</text>
</comment>
<dbReference type="EC" id="3.4.19.13" evidence="11"/>
<accession>A0A0B6WUQ2</accession>
<dbReference type="InterPro" id="IPR043138">
    <property type="entry name" value="GGT_lsub"/>
</dbReference>
<evidence type="ECO:0000256" key="1">
    <source>
        <dbReference type="ARBA" id="ARBA00001049"/>
    </source>
</evidence>
<keyword evidence="11" id="KW-0317">Glutathione biosynthesis</keyword>
<evidence type="ECO:0000256" key="5">
    <source>
        <dbReference type="ARBA" id="ARBA00022801"/>
    </source>
</evidence>
<comment type="subunit">
    <text evidence="11">This enzyme consists of two polypeptide chains, which are synthesized in precursor form from a single polypeptide.</text>
</comment>
<dbReference type="GO" id="GO:0006750">
    <property type="term" value="P:glutathione biosynthetic process"/>
    <property type="evidence" value="ECO:0007669"/>
    <property type="project" value="UniProtKB-KW"/>
</dbReference>
<dbReference type="OrthoDB" id="9781342at2"/>
<evidence type="ECO:0000313" key="13">
    <source>
        <dbReference type="EMBL" id="CDM64973.1"/>
    </source>
</evidence>
<dbReference type="PRINTS" id="PR01210">
    <property type="entry name" value="GGTRANSPTASE"/>
</dbReference>
<feature type="binding site" evidence="10">
    <location>
        <position position="425"/>
    </location>
    <ligand>
        <name>L-glutamate</name>
        <dbReference type="ChEBI" id="CHEBI:29985"/>
    </ligand>
</feature>
<dbReference type="STRING" id="454194.PYK22_00969"/>
<keyword evidence="14" id="KW-1185">Reference proteome</keyword>
<feature type="chain" id="PRO_5002125379" description="Glutathione hydrolase proenzyme" evidence="12">
    <location>
        <begin position="25"/>
        <end position="576"/>
    </location>
</feature>
<evidence type="ECO:0000256" key="3">
    <source>
        <dbReference type="ARBA" id="ARBA00009381"/>
    </source>
</evidence>
<dbReference type="GO" id="GO:0103068">
    <property type="term" value="F:leukotriene C4 gamma-glutamyl transferase activity"/>
    <property type="evidence" value="ECO:0007669"/>
    <property type="project" value="UniProtKB-EC"/>
</dbReference>